<dbReference type="PANTHER" id="PTHR34472">
    <property type="entry name" value="SULFUR CARRIER PROTEIN THIS"/>
    <property type="match status" value="1"/>
</dbReference>
<protein>
    <submittedName>
        <fullName evidence="1">Sulfur carrier protein</fullName>
    </submittedName>
</protein>
<comment type="caution">
    <text evidence="1">The sequence shown here is derived from an EMBL/GenBank/DDBJ whole genome shotgun (WGS) entry which is preliminary data.</text>
</comment>
<sequence>MSLHVLLNGEMTELPTGTTLAALIAQRDLTPEAVGSAVNGRHVPRAARAERVLDDGDTVTLFQPIVGG</sequence>
<evidence type="ECO:0000313" key="2">
    <source>
        <dbReference type="Proteomes" id="UP000518288"/>
    </source>
</evidence>
<dbReference type="InterPro" id="IPR010035">
    <property type="entry name" value="Thi_S"/>
</dbReference>
<dbReference type="EMBL" id="JACCFH010000001">
    <property type="protein sequence ID" value="NYG31382.1"/>
    <property type="molecule type" value="Genomic_DNA"/>
</dbReference>
<dbReference type="Gene3D" id="3.10.20.30">
    <property type="match status" value="1"/>
</dbReference>
<accession>A0A7Y9QY57</accession>
<dbReference type="InterPro" id="IPR012675">
    <property type="entry name" value="Beta-grasp_dom_sf"/>
</dbReference>
<dbReference type="Pfam" id="PF02597">
    <property type="entry name" value="ThiS"/>
    <property type="match status" value="1"/>
</dbReference>
<organism evidence="1 2">
    <name type="scientific">Sphaerotilus montanus</name>
    <dbReference type="NCBI Taxonomy" id="522889"/>
    <lineage>
        <taxon>Bacteria</taxon>
        <taxon>Pseudomonadati</taxon>
        <taxon>Pseudomonadota</taxon>
        <taxon>Betaproteobacteria</taxon>
        <taxon>Burkholderiales</taxon>
        <taxon>Sphaerotilaceae</taxon>
        <taxon>Sphaerotilus</taxon>
    </lineage>
</organism>
<evidence type="ECO:0000313" key="1">
    <source>
        <dbReference type="EMBL" id="NYG31382.1"/>
    </source>
</evidence>
<reference evidence="1 2" key="1">
    <citation type="submission" date="2020-07" db="EMBL/GenBank/DDBJ databases">
        <title>Genomic Encyclopedia of Archaeal and Bacterial Type Strains, Phase II (KMG-II): from individual species to whole genera.</title>
        <authorList>
            <person name="Goeker M."/>
        </authorList>
    </citation>
    <scope>NUCLEOTIDE SEQUENCE [LARGE SCALE GENOMIC DNA]</scope>
    <source>
        <strain evidence="1 2">DSM 21226</strain>
    </source>
</reference>
<dbReference type="NCBIfam" id="TIGR01683">
    <property type="entry name" value="thiS"/>
    <property type="match status" value="1"/>
</dbReference>
<dbReference type="CDD" id="cd00565">
    <property type="entry name" value="Ubl_ThiS"/>
    <property type="match status" value="1"/>
</dbReference>
<dbReference type="RefSeq" id="WP_179632380.1">
    <property type="nucleotide sequence ID" value="NZ_CAXYYM010000075.1"/>
</dbReference>
<dbReference type="InterPro" id="IPR003749">
    <property type="entry name" value="ThiS/MoaD-like"/>
</dbReference>
<name>A0A7Y9QY57_9BURK</name>
<dbReference type="InterPro" id="IPR016155">
    <property type="entry name" value="Mopterin_synth/thiamin_S_b"/>
</dbReference>
<proteinExistence type="predicted"/>
<dbReference type="PANTHER" id="PTHR34472:SF1">
    <property type="entry name" value="SULFUR CARRIER PROTEIN THIS"/>
    <property type="match status" value="1"/>
</dbReference>
<gene>
    <name evidence="1" type="ORF">BDD16_000368</name>
</gene>
<dbReference type="SUPFAM" id="SSF54285">
    <property type="entry name" value="MoaD/ThiS"/>
    <property type="match status" value="1"/>
</dbReference>
<keyword evidence="2" id="KW-1185">Reference proteome</keyword>
<dbReference type="Proteomes" id="UP000518288">
    <property type="component" value="Unassembled WGS sequence"/>
</dbReference>
<dbReference type="AlphaFoldDB" id="A0A7Y9QY57"/>